<keyword evidence="2" id="KW-1185">Reference proteome</keyword>
<evidence type="ECO:0000313" key="1">
    <source>
        <dbReference type="EMBL" id="KAJ2977559.1"/>
    </source>
</evidence>
<reference evidence="1" key="1">
    <citation type="submission" date="2022-08" db="EMBL/GenBank/DDBJ databases">
        <title>Genome Sequence of Lecanicillium fungicola.</title>
        <authorList>
            <person name="Buettner E."/>
        </authorList>
    </citation>
    <scope>NUCLEOTIDE SEQUENCE</scope>
    <source>
        <strain evidence="1">Babe33</strain>
    </source>
</reference>
<evidence type="ECO:0000313" key="2">
    <source>
        <dbReference type="Proteomes" id="UP001143910"/>
    </source>
</evidence>
<gene>
    <name evidence="1" type="ORF">NQ176_g4306</name>
</gene>
<protein>
    <submittedName>
        <fullName evidence="1">Uncharacterized protein</fullName>
    </submittedName>
</protein>
<sequence>MSTEKIDIVCNLDYDVIIIGAGISGIGFAYRLKQSNPDLTYAILETRHEIGGTWSYFCYPGIRSDSDFYTFSFPWKPYIKDQAIAKGLLIKDYLNEAITEQGIDGHIEFNHRVNSLNWSSTTNTWTLDITATTAIGQTQRTLSSRFVMLGSGYYDYNIPLKADIPGIENFEGKVIHPQFWPKDYDYTNKNVVIVGSGATAITLVPTMAEKAAHVTMLQRSPTWIVARGNNNLFDHILIALLPKTFAFYVLRLKWALVGWFLVWFCLRFPVSARKLLLADTKKQLPDGMDLTPDFTPEYNPWAQRMCLSPDGDFYQAIRSGKANIVTDHIGTVTATSINLKSGDQLNPDVIVTATGLRTVIGGKIAITVDGERLHIPDLYSWKCSMLEGLPNLFYTFGYLDASWTMGADATARLAARMIRQLRRDGKKVLIPTRTEREKATMKEVPYLRMKSTYLKSGLCYMPKAGDARQWMPRSDFITDAMDSWWGDIRSSIEWR</sequence>
<accession>A0ACC1NGL5</accession>
<comment type="caution">
    <text evidence="1">The sequence shown here is derived from an EMBL/GenBank/DDBJ whole genome shotgun (WGS) entry which is preliminary data.</text>
</comment>
<organism evidence="1 2">
    <name type="scientific">Zarea fungicola</name>
    <dbReference type="NCBI Taxonomy" id="93591"/>
    <lineage>
        <taxon>Eukaryota</taxon>
        <taxon>Fungi</taxon>
        <taxon>Dikarya</taxon>
        <taxon>Ascomycota</taxon>
        <taxon>Pezizomycotina</taxon>
        <taxon>Sordariomycetes</taxon>
        <taxon>Hypocreomycetidae</taxon>
        <taxon>Hypocreales</taxon>
        <taxon>Cordycipitaceae</taxon>
        <taxon>Zarea</taxon>
    </lineage>
</organism>
<dbReference type="EMBL" id="JANJQO010000460">
    <property type="protein sequence ID" value="KAJ2977559.1"/>
    <property type="molecule type" value="Genomic_DNA"/>
</dbReference>
<proteinExistence type="predicted"/>
<name>A0ACC1NGL5_9HYPO</name>
<dbReference type="Proteomes" id="UP001143910">
    <property type="component" value="Unassembled WGS sequence"/>
</dbReference>